<dbReference type="HAMAP" id="MF_00234">
    <property type="entry name" value="Adenylate_kinase_AdkA"/>
    <property type="match status" value="1"/>
</dbReference>
<keyword evidence="10 12" id="KW-0067">ATP-binding</keyword>
<evidence type="ECO:0000313" key="13">
    <source>
        <dbReference type="EMBL" id="HHK68831.1"/>
    </source>
</evidence>
<evidence type="ECO:0000256" key="12">
    <source>
        <dbReference type="HAMAP-Rule" id="MF_00234"/>
    </source>
</evidence>
<evidence type="ECO:0000256" key="10">
    <source>
        <dbReference type="ARBA" id="ARBA00022840"/>
    </source>
</evidence>
<evidence type="ECO:0000256" key="9">
    <source>
        <dbReference type="ARBA" id="ARBA00022777"/>
    </source>
</evidence>
<feature type="binding site" evidence="12">
    <location>
        <begin position="7"/>
        <end position="15"/>
    </location>
    <ligand>
        <name>ATP</name>
        <dbReference type="ChEBI" id="CHEBI:30616"/>
    </ligand>
</feature>
<dbReference type="Gene3D" id="3.40.50.300">
    <property type="entry name" value="P-loop containing nucleotide triphosphate hydrolases"/>
    <property type="match status" value="1"/>
</dbReference>
<dbReference type="Pfam" id="PF13207">
    <property type="entry name" value="AAA_17"/>
    <property type="match status" value="1"/>
</dbReference>
<dbReference type="EC" id="2.7.4.3" evidence="4 12"/>
<evidence type="ECO:0000256" key="5">
    <source>
        <dbReference type="ARBA" id="ARBA00019926"/>
    </source>
</evidence>
<protein>
    <recommendedName>
        <fullName evidence="5 12">Adenylate kinase</fullName>
        <shortName evidence="12">AK</shortName>
        <ecNumber evidence="4 12">2.7.4.3</ecNumber>
    </recommendedName>
    <alternativeName>
        <fullName evidence="11 12">ATP-AMP transphosphorylase</fullName>
    </alternativeName>
</protein>
<dbReference type="InterPro" id="IPR027417">
    <property type="entry name" value="P-loop_NTPase"/>
</dbReference>
<comment type="catalytic activity">
    <reaction evidence="1 12">
        <text>AMP + ATP = 2 ADP</text>
        <dbReference type="Rhea" id="RHEA:12973"/>
        <dbReference type="ChEBI" id="CHEBI:30616"/>
        <dbReference type="ChEBI" id="CHEBI:456215"/>
        <dbReference type="ChEBI" id="CHEBI:456216"/>
        <dbReference type="EC" id="2.7.4.3"/>
    </reaction>
</comment>
<evidence type="ECO:0000256" key="4">
    <source>
        <dbReference type="ARBA" id="ARBA00012955"/>
    </source>
</evidence>
<evidence type="ECO:0000256" key="11">
    <source>
        <dbReference type="ARBA" id="ARBA00033336"/>
    </source>
</evidence>
<dbReference type="EMBL" id="DRWN01000056">
    <property type="protein sequence ID" value="HHK68831.1"/>
    <property type="molecule type" value="Genomic_DNA"/>
</dbReference>
<evidence type="ECO:0000256" key="3">
    <source>
        <dbReference type="ARBA" id="ARBA00007088"/>
    </source>
</evidence>
<dbReference type="NCBIfam" id="NF003122">
    <property type="entry name" value="PRK04040.1"/>
    <property type="match status" value="1"/>
</dbReference>
<evidence type="ECO:0000256" key="7">
    <source>
        <dbReference type="ARBA" id="ARBA00022679"/>
    </source>
</evidence>
<dbReference type="GO" id="GO:0005524">
    <property type="term" value="F:ATP binding"/>
    <property type="evidence" value="ECO:0007669"/>
    <property type="project" value="UniProtKB-UniRule"/>
</dbReference>
<dbReference type="InterPro" id="IPR023477">
    <property type="entry name" value="Adenylate_kinase_AdkA"/>
</dbReference>
<organism evidence="13">
    <name type="scientific">Caldiarchaeum subterraneum</name>
    <dbReference type="NCBI Taxonomy" id="311458"/>
    <lineage>
        <taxon>Archaea</taxon>
        <taxon>Nitrososphaerota</taxon>
        <taxon>Candidatus Caldarchaeales</taxon>
        <taxon>Candidatus Caldarchaeaceae</taxon>
        <taxon>Candidatus Caldarchaeum</taxon>
    </lineage>
</organism>
<dbReference type="GO" id="GO:0004017">
    <property type="term" value="F:AMP kinase activity"/>
    <property type="evidence" value="ECO:0007669"/>
    <property type="project" value="UniProtKB-UniRule"/>
</dbReference>
<evidence type="ECO:0000256" key="8">
    <source>
        <dbReference type="ARBA" id="ARBA00022741"/>
    </source>
</evidence>
<dbReference type="SUPFAM" id="SSF52540">
    <property type="entry name" value="P-loop containing nucleoside triphosphate hydrolases"/>
    <property type="match status" value="1"/>
</dbReference>
<keyword evidence="6 12" id="KW-0963">Cytoplasm</keyword>
<sequence>MKIIVTALPGSGKTTTLKKLVDMMPEVRVVNYGDIMLEEAARNYGILHRDDMRKMLGLHDYQRLQLMAAEKIAVMENIVVVDTHSVIKTTSGYYPGLPADAVKIIKPDVIVYIESRPEDIAERRMKDNISGAGRKRDSSTLEEIMLDQQVGRQFVVAAANSAMCYLKIISLTYPQSYPFQHAEEAARQIAQTINDVRKAVSSKKG</sequence>
<comment type="subcellular location">
    <subcellularLocation>
        <location evidence="2 12">Cytoplasm</location>
    </subcellularLocation>
</comment>
<reference evidence="13" key="1">
    <citation type="journal article" date="2020" name="mSystems">
        <title>Genome- and Community-Level Interaction Insights into Carbon Utilization and Element Cycling Functions of Hydrothermarchaeota in Hydrothermal Sediment.</title>
        <authorList>
            <person name="Zhou Z."/>
            <person name="Liu Y."/>
            <person name="Xu W."/>
            <person name="Pan J."/>
            <person name="Luo Z.H."/>
            <person name="Li M."/>
        </authorList>
    </citation>
    <scope>NUCLEOTIDE SEQUENCE [LARGE SCALE GENOMIC DNA]</scope>
    <source>
        <strain evidence="13">SpSt-1056</strain>
    </source>
</reference>
<dbReference type="AlphaFoldDB" id="A0A7C5QE41"/>
<keyword evidence="8 12" id="KW-0547">Nucleotide-binding</keyword>
<evidence type="ECO:0000256" key="6">
    <source>
        <dbReference type="ARBA" id="ARBA00022490"/>
    </source>
</evidence>
<keyword evidence="9 12" id="KW-0418">Kinase</keyword>
<name>A0A7C5QE41_CALS0</name>
<keyword evidence="7 12" id="KW-0808">Transferase</keyword>
<evidence type="ECO:0000256" key="1">
    <source>
        <dbReference type="ARBA" id="ARBA00000582"/>
    </source>
</evidence>
<proteinExistence type="inferred from homology"/>
<comment type="similarity">
    <text evidence="3 12">Belongs to the archaeal adenylate kinase family.</text>
</comment>
<dbReference type="GO" id="GO:0005737">
    <property type="term" value="C:cytoplasm"/>
    <property type="evidence" value="ECO:0007669"/>
    <property type="project" value="UniProtKB-SubCell"/>
</dbReference>
<comment type="caution">
    <text evidence="13">The sequence shown here is derived from an EMBL/GenBank/DDBJ whole genome shotgun (WGS) entry which is preliminary data.</text>
</comment>
<evidence type="ECO:0000256" key="2">
    <source>
        <dbReference type="ARBA" id="ARBA00004496"/>
    </source>
</evidence>
<gene>
    <name evidence="12" type="primary">adkA</name>
    <name evidence="13" type="ORF">ENM11_06750</name>
</gene>
<accession>A0A7C5QE41</accession>